<comment type="caution">
    <text evidence="1">The sequence shown here is derived from an EMBL/GenBank/DDBJ whole genome shotgun (WGS) entry which is preliminary data.</text>
</comment>
<gene>
    <name evidence="1" type="ORF">E2C01_082591</name>
</gene>
<dbReference type="Proteomes" id="UP000324222">
    <property type="component" value="Unassembled WGS sequence"/>
</dbReference>
<dbReference type="EMBL" id="VSRR010075349">
    <property type="protein sequence ID" value="MPC87719.1"/>
    <property type="molecule type" value="Genomic_DNA"/>
</dbReference>
<keyword evidence="2" id="KW-1185">Reference proteome</keyword>
<evidence type="ECO:0000313" key="2">
    <source>
        <dbReference type="Proteomes" id="UP000324222"/>
    </source>
</evidence>
<reference evidence="1 2" key="1">
    <citation type="submission" date="2019-05" db="EMBL/GenBank/DDBJ databases">
        <title>Another draft genome of Portunus trituberculatus and its Hox gene families provides insights of decapod evolution.</title>
        <authorList>
            <person name="Jeong J.-H."/>
            <person name="Song I."/>
            <person name="Kim S."/>
            <person name="Choi T."/>
            <person name="Kim D."/>
            <person name="Ryu S."/>
            <person name="Kim W."/>
        </authorList>
    </citation>
    <scope>NUCLEOTIDE SEQUENCE [LARGE SCALE GENOMIC DNA]</scope>
    <source>
        <tissue evidence="1">Muscle</tissue>
    </source>
</reference>
<dbReference type="AlphaFoldDB" id="A0A5B7IZJ1"/>
<organism evidence="1 2">
    <name type="scientific">Portunus trituberculatus</name>
    <name type="common">Swimming crab</name>
    <name type="synonym">Neptunus trituberculatus</name>
    <dbReference type="NCBI Taxonomy" id="210409"/>
    <lineage>
        <taxon>Eukaryota</taxon>
        <taxon>Metazoa</taxon>
        <taxon>Ecdysozoa</taxon>
        <taxon>Arthropoda</taxon>
        <taxon>Crustacea</taxon>
        <taxon>Multicrustacea</taxon>
        <taxon>Malacostraca</taxon>
        <taxon>Eumalacostraca</taxon>
        <taxon>Eucarida</taxon>
        <taxon>Decapoda</taxon>
        <taxon>Pleocyemata</taxon>
        <taxon>Brachyura</taxon>
        <taxon>Eubrachyura</taxon>
        <taxon>Portunoidea</taxon>
        <taxon>Portunidae</taxon>
        <taxon>Portuninae</taxon>
        <taxon>Portunus</taxon>
    </lineage>
</organism>
<protein>
    <submittedName>
        <fullName evidence="1">Uncharacterized protein</fullName>
    </submittedName>
</protein>
<evidence type="ECO:0000313" key="1">
    <source>
        <dbReference type="EMBL" id="MPC87719.1"/>
    </source>
</evidence>
<sequence length="64" mass="7533">MFEFMLNRTVLRTPSVVPDDRVTVISIPGRSYRTHQSLEQALWSRRKHSSMVEEFGDLFLDGEY</sequence>
<name>A0A5B7IZJ1_PORTR</name>
<proteinExistence type="predicted"/>
<accession>A0A5B7IZJ1</accession>